<dbReference type="GeneID" id="93262958"/>
<feature type="transmembrane region" description="Helical" evidence="1">
    <location>
        <begin position="6"/>
        <end position="23"/>
    </location>
</feature>
<dbReference type="EMBL" id="AFHS01000033">
    <property type="protein sequence ID" value="EGK09595.1"/>
    <property type="molecule type" value="Genomic_DNA"/>
</dbReference>
<feature type="transmembrane region" description="Helical" evidence="1">
    <location>
        <begin position="113"/>
        <end position="130"/>
    </location>
</feature>
<proteinExistence type="predicted"/>
<evidence type="ECO:0000313" key="2">
    <source>
        <dbReference type="EMBL" id="EGK09595.1"/>
    </source>
</evidence>
<feature type="transmembrane region" description="Helical" evidence="1">
    <location>
        <begin position="136"/>
        <end position="152"/>
    </location>
</feature>
<dbReference type="AlphaFoldDB" id="F5S6R1"/>
<keyword evidence="1" id="KW-0472">Membrane</keyword>
<dbReference type="PANTHER" id="PTHR35804:SF1">
    <property type="entry name" value="LYSINE EXPORTER LYSO"/>
    <property type="match status" value="1"/>
</dbReference>
<name>F5S6R1_KINKI</name>
<evidence type="ECO:0000256" key="1">
    <source>
        <dbReference type="SAM" id="Phobius"/>
    </source>
</evidence>
<dbReference type="eggNOG" id="COG2431">
    <property type="taxonomic scope" value="Bacteria"/>
</dbReference>
<dbReference type="GO" id="GO:0015661">
    <property type="term" value="F:L-lysine efflux transmembrane transporter activity"/>
    <property type="evidence" value="ECO:0007669"/>
    <property type="project" value="InterPro"/>
</dbReference>
<gene>
    <name evidence="2" type="ORF">HMPREF0476_0894</name>
</gene>
<comment type="caution">
    <text evidence="2">The sequence shown here is derived from an EMBL/GenBank/DDBJ whole genome shotgun (WGS) entry which is preliminary data.</text>
</comment>
<feature type="transmembrane region" description="Helical" evidence="1">
    <location>
        <begin position="207"/>
        <end position="229"/>
    </location>
</feature>
<dbReference type="HOGENOM" id="CLU_045681_1_0_4"/>
<feature type="transmembrane region" description="Helical" evidence="1">
    <location>
        <begin position="281"/>
        <end position="301"/>
    </location>
</feature>
<sequence length="302" mass="32822">MFQHLQTVFWILAPMFVGFAIRVPKPYLRVLAKILSLLVYVILLLIGIGLSQVNQLILQLDNILLLSLLLFGLLMACNLIALCLLDKWLPWQVQRSKKAACTQISWTGSTKQIAILLLGVAVGFGLPAAWQPPHSAGTYALMMLVFVVGIQLRSNGFTLRQILFNTRGIQVSLLFVASCAIAGCFFALLVPEVGIMQGLALSAGYGWYSLSGIVMTQAYGATWGSIALLNDLLREFFALAMIPVIMRRYPSSAVGVGGATSLDFTLPIIQNSGGIQVVPMAISFGFIINIVSPLLMILFSVK</sequence>
<dbReference type="InterPro" id="IPR005642">
    <property type="entry name" value="LysO"/>
</dbReference>
<dbReference type="Pfam" id="PF03956">
    <property type="entry name" value="Lys_export"/>
    <property type="match status" value="1"/>
</dbReference>
<keyword evidence="1" id="KW-1133">Transmembrane helix</keyword>
<dbReference type="Proteomes" id="UP000004207">
    <property type="component" value="Unassembled WGS sequence"/>
</dbReference>
<dbReference type="STRING" id="504.KKKWG1_1686"/>
<accession>F5S6R1</accession>
<dbReference type="RefSeq" id="WP_003786493.1">
    <property type="nucleotide sequence ID" value="NZ_FOJK01000034.1"/>
</dbReference>
<dbReference type="PANTHER" id="PTHR35804">
    <property type="entry name" value="LYSINE EXPORTER LYSO"/>
    <property type="match status" value="1"/>
</dbReference>
<keyword evidence="3" id="KW-1185">Reference proteome</keyword>
<organism evidence="2 3">
    <name type="scientific">Kingella kingae ATCC 23330</name>
    <dbReference type="NCBI Taxonomy" id="887327"/>
    <lineage>
        <taxon>Bacteria</taxon>
        <taxon>Pseudomonadati</taxon>
        <taxon>Pseudomonadota</taxon>
        <taxon>Betaproteobacteria</taxon>
        <taxon>Neisseriales</taxon>
        <taxon>Neisseriaceae</taxon>
        <taxon>Kingella</taxon>
    </lineage>
</organism>
<keyword evidence="1" id="KW-0812">Transmembrane</keyword>
<feature type="transmembrane region" description="Helical" evidence="1">
    <location>
        <begin position="173"/>
        <end position="195"/>
    </location>
</feature>
<feature type="transmembrane region" description="Helical" evidence="1">
    <location>
        <begin position="30"/>
        <end position="51"/>
    </location>
</feature>
<evidence type="ECO:0000313" key="3">
    <source>
        <dbReference type="Proteomes" id="UP000004207"/>
    </source>
</evidence>
<feature type="transmembrane region" description="Helical" evidence="1">
    <location>
        <begin position="63"/>
        <end position="85"/>
    </location>
</feature>
<protein>
    <submittedName>
        <fullName evidence="2">Membrane protein</fullName>
    </submittedName>
</protein>
<dbReference type="GO" id="GO:0005886">
    <property type="term" value="C:plasma membrane"/>
    <property type="evidence" value="ECO:0007669"/>
    <property type="project" value="TreeGrafter"/>
</dbReference>
<feature type="transmembrane region" description="Helical" evidence="1">
    <location>
        <begin position="249"/>
        <end position="269"/>
    </location>
</feature>
<dbReference type="OrthoDB" id="5451742at2"/>
<reference evidence="2 3" key="1">
    <citation type="submission" date="2011-04" db="EMBL/GenBank/DDBJ databases">
        <authorList>
            <person name="Muzny D."/>
            <person name="Qin X."/>
            <person name="Deng J."/>
            <person name="Jiang H."/>
            <person name="Liu Y."/>
            <person name="Qu J."/>
            <person name="Song X.-Z."/>
            <person name="Zhang L."/>
            <person name="Thornton R."/>
            <person name="Coyle M."/>
            <person name="Francisco L."/>
            <person name="Jackson L."/>
            <person name="Javaid M."/>
            <person name="Korchina V."/>
            <person name="Kovar C."/>
            <person name="Mata R."/>
            <person name="Mathew T."/>
            <person name="Ngo R."/>
            <person name="Nguyen L."/>
            <person name="Nguyen N."/>
            <person name="Okwuonu G."/>
            <person name="Ongeri F."/>
            <person name="Pham C."/>
            <person name="Simmons D."/>
            <person name="Wilczek-Boney K."/>
            <person name="Hale W."/>
            <person name="Jakkamsetti A."/>
            <person name="Pham P."/>
            <person name="Ruth R."/>
            <person name="San Lucas F."/>
            <person name="Warren J."/>
            <person name="Zhang J."/>
            <person name="Zhao Z."/>
            <person name="Zhou C."/>
            <person name="Zhu D."/>
            <person name="Lee S."/>
            <person name="Bess C."/>
            <person name="Blankenburg K."/>
            <person name="Forbes L."/>
            <person name="Fu Q."/>
            <person name="Gubbala S."/>
            <person name="Hirani K."/>
            <person name="Jayaseelan J.C."/>
            <person name="Lara F."/>
            <person name="Munidasa M."/>
            <person name="Palculict T."/>
            <person name="Patil S."/>
            <person name="Pu L.-L."/>
            <person name="Saada N."/>
            <person name="Tang L."/>
            <person name="Weissenberger G."/>
            <person name="Zhu Y."/>
            <person name="Hemphill L."/>
            <person name="Shang Y."/>
            <person name="Youmans B."/>
            <person name="Ayvaz T."/>
            <person name="Ross M."/>
            <person name="Santibanez J."/>
            <person name="Aqrawi P."/>
            <person name="Gross S."/>
            <person name="Joshi V."/>
            <person name="Fowler G."/>
            <person name="Nazareth L."/>
            <person name="Reid J."/>
            <person name="Worley K."/>
            <person name="Petrosino J."/>
            <person name="Highlander S."/>
            <person name="Gibbs R."/>
        </authorList>
    </citation>
    <scope>NUCLEOTIDE SEQUENCE [LARGE SCALE GENOMIC DNA]</scope>
    <source>
        <strain evidence="2 3">ATCC 23330</strain>
    </source>
</reference>